<dbReference type="Pfam" id="PF00249">
    <property type="entry name" value="Myb_DNA-binding"/>
    <property type="match status" value="1"/>
</dbReference>
<organism evidence="9 10">
    <name type="scientific">Lithocarpus litseifolius</name>
    <dbReference type="NCBI Taxonomy" id="425828"/>
    <lineage>
        <taxon>Eukaryota</taxon>
        <taxon>Viridiplantae</taxon>
        <taxon>Streptophyta</taxon>
        <taxon>Embryophyta</taxon>
        <taxon>Tracheophyta</taxon>
        <taxon>Spermatophyta</taxon>
        <taxon>Magnoliopsida</taxon>
        <taxon>eudicotyledons</taxon>
        <taxon>Gunneridae</taxon>
        <taxon>Pentapetalae</taxon>
        <taxon>rosids</taxon>
        <taxon>fabids</taxon>
        <taxon>Fagales</taxon>
        <taxon>Fagaceae</taxon>
        <taxon>Lithocarpus</taxon>
    </lineage>
</organism>
<proteinExistence type="inferred from homology"/>
<feature type="domain" description="HTH myb-type" evidence="8">
    <location>
        <begin position="267"/>
        <end position="327"/>
    </location>
</feature>
<dbReference type="GO" id="GO:0005634">
    <property type="term" value="C:nucleus"/>
    <property type="evidence" value="ECO:0007669"/>
    <property type="project" value="UniProtKB-SubCell"/>
</dbReference>
<feature type="region of interest" description="Disordered" evidence="7">
    <location>
        <begin position="412"/>
        <end position="459"/>
    </location>
</feature>
<evidence type="ECO:0000256" key="3">
    <source>
        <dbReference type="ARBA" id="ARBA00023015"/>
    </source>
</evidence>
<comment type="subcellular location">
    <subcellularLocation>
        <location evidence="1">Nucleus</location>
    </subcellularLocation>
</comment>
<dbReference type="GO" id="GO:0003677">
    <property type="term" value="F:DNA binding"/>
    <property type="evidence" value="ECO:0007669"/>
    <property type="project" value="InterPro"/>
</dbReference>
<dbReference type="InterPro" id="IPR009057">
    <property type="entry name" value="Homeodomain-like_sf"/>
</dbReference>
<dbReference type="EMBL" id="JAZDWU010000010">
    <property type="protein sequence ID" value="KAK9989677.1"/>
    <property type="molecule type" value="Genomic_DNA"/>
</dbReference>
<dbReference type="InterPro" id="IPR017930">
    <property type="entry name" value="Myb_dom"/>
</dbReference>
<dbReference type="Pfam" id="PF14379">
    <property type="entry name" value="Myb_CC_LHEQLE"/>
    <property type="match status" value="1"/>
</dbReference>
<accession>A0AAW2BWI3</accession>
<dbReference type="GO" id="GO:0003700">
    <property type="term" value="F:DNA-binding transcription factor activity"/>
    <property type="evidence" value="ECO:0007669"/>
    <property type="project" value="InterPro"/>
</dbReference>
<dbReference type="PROSITE" id="PS51294">
    <property type="entry name" value="HTH_MYB"/>
    <property type="match status" value="1"/>
</dbReference>
<dbReference type="AlphaFoldDB" id="A0AAW2BWI3"/>
<evidence type="ECO:0000313" key="9">
    <source>
        <dbReference type="EMBL" id="KAK9989677.1"/>
    </source>
</evidence>
<comment type="similarity">
    <text evidence="2">Belongs to the MYB-CC family.</text>
</comment>
<dbReference type="Gene3D" id="1.10.10.60">
    <property type="entry name" value="Homeodomain-like"/>
    <property type="match status" value="1"/>
</dbReference>
<dbReference type="InterPro" id="IPR001005">
    <property type="entry name" value="SANT/Myb"/>
</dbReference>
<dbReference type="NCBIfam" id="TIGR01557">
    <property type="entry name" value="myb_SHAQKYF"/>
    <property type="match status" value="1"/>
</dbReference>
<keyword evidence="5" id="KW-0804">Transcription</keyword>
<dbReference type="InterPro" id="IPR006447">
    <property type="entry name" value="Myb_dom_plants"/>
</dbReference>
<feature type="region of interest" description="Disordered" evidence="7">
    <location>
        <begin position="53"/>
        <end position="75"/>
    </location>
</feature>
<dbReference type="InterPro" id="IPR046955">
    <property type="entry name" value="PHR1-like"/>
</dbReference>
<evidence type="ECO:0000256" key="1">
    <source>
        <dbReference type="ARBA" id="ARBA00004123"/>
    </source>
</evidence>
<gene>
    <name evidence="9" type="ORF">SO802_029916</name>
</gene>
<name>A0AAW2BWI3_9ROSI</name>
<keyword evidence="4" id="KW-0175">Coiled coil</keyword>
<evidence type="ECO:0000256" key="4">
    <source>
        <dbReference type="ARBA" id="ARBA00023054"/>
    </source>
</evidence>
<evidence type="ECO:0000256" key="7">
    <source>
        <dbReference type="SAM" id="MobiDB-lite"/>
    </source>
</evidence>
<dbReference type="InterPro" id="IPR025756">
    <property type="entry name" value="Myb_CC_LHEQLE"/>
</dbReference>
<sequence>MNLPRNTSISQGENLRGVLQTHLIGSSPVHITSTMDSQGLYSLKCSSSPAALPHCIQPKGPKPPNSLPQTPSPKDRKLYAKHLSNESDSSCIQNPRSTYAPSSMFCTSLHFSSSTSPETSRYLGNQPFLPNPPNYDWCPPAVNSPKPSLLSGGGENGRRRKETSFDLMKGFEYNIPGQCSDGIFWGENYASDSLTLSQQLELQNFSEELNIAINDTRDNPRLDEIYESPQISQIAITDLQDSKNDCPSVMHMNDQSNLKQEFPEATAAHKARIRWTSELHEHFLDAVDKLGGPENATPKSILKLMNVEGLNIYHVKSHLQKYRLAKNVPELKHGKDGETSSFEQKKSASANNDNEECITRNMSITEALRMQIEVQKQLHEQLKVQKSLQLLIEQHGEYLKKLLEEQEKVGAPLIPASASPPRQAESKTDSSSSSLSKHKHSDSDSIESEQLSAQKRPRQ</sequence>
<keyword evidence="3" id="KW-0805">Transcription regulation</keyword>
<keyword evidence="6" id="KW-0539">Nucleus</keyword>
<evidence type="ECO:0000256" key="6">
    <source>
        <dbReference type="ARBA" id="ARBA00023242"/>
    </source>
</evidence>
<keyword evidence="10" id="KW-1185">Reference proteome</keyword>
<reference evidence="9 10" key="1">
    <citation type="submission" date="2024-01" db="EMBL/GenBank/DDBJ databases">
        <title>A telomere-to-telomere, gap-free genome of sweet tea (Lithocarpus litseifolius).</title>
        <authorList>
            <person name="Zhou J."/>
        </authorList>
    </citation>
    <scope>NUCLEOTIDE SEQUENCE [LARGE SCALE GENOMIC DNA]</scope>
    <source>
        <strain evidence="9">Zhou-2022a</strain>
        <tissue evidence="9">Leaf</tissue>
    </source>
</reference>
<dbReference type="SUPFAM" id="SSF46689">
    <property type="entry name" value="Homeodomain-like"/>
    <property type="match status" value="1"/>
</dbReference>
<evidence type="ECO:0000313" key="10">
    <source>
        <dbReference type="Proteomes" id="UP001459277"/>
    </source>
</evidence>
<evidence type="ECO:0000256" key="2">
    <source>
        <dbReference type="ARBA" id="ARBA00006783"/>
    </source>
</evidence>
<comment type="caution">
    <text evidence="9">The sequence shown here is derived from an EMBL/GenBank/DDBJ whole genome shotgun (WGS) entry which is preliminary data.</text>
</comment>
<protein>
    <recommendedName>
        <fullName evidence="8">HTH myb-type domain-containing protein</fullName>
    </recommendedName>
</protein>
<evidence type="ECO:0000256" key="5">
    <source>
        <dbReference type="ARBA" id="ARBA00023163"/>
    </source>
</evidence>
<feature type="compositionally biased region" description="Basic and acidic residues" evidence="7">
    <location>
        <begin position="332"/>
        <end position="346"/>
    </location>
</feature>
<evidence type="ECO:0000259" key="8">
    <source>
        <dbReference type="PROSITE" id="PS51294"/>
    </source>
</evidence>
<dbReference type="Proteomes" id="UP001459277">
    <property type="component" value="Unassembled WGS sequence"/>
</dbReference>
<dbReference type="PANTHER" id="PTHR31499:SF80">
    <property type="entry name" value="HTH MYB-TYPE DOMAIN-CONTAINING PROTEIN"/>
    <property type="match status" value="1"/>
</dbReference>
<feature type="region of interest" description="Disordered" evidence="7">
    <location>
        <begin position="332"/>
        <end position="354"/>
    </location>
</feature>
<dbReference type="FunFam" id="1.10.10.60:FF:000002">
    <property type="entry name" value="Myb family transcription factor"/>
    <property type="match status" value="1"/>
</dbReference>
<dbReference type="PANTHER" id="PTHR31499">
    <property type="entry name" value="MYB FAMILY TRANSCRIPTION FACTOR PHL11"/>
    <property type="match status" value="1"/>
</dbReference>